<dbReference type="GO" id="GO:0004061">
    <property type="term" value="F:arylformamidase activity"/>
    <property type="evidence" value="ECO:0007669"/>
    <property type="project" value="InterPro"/>
</dbReference>
<evidence type="ECO:0008006" key="5">
    <source>
        <dbReference type="Google" id="ProtNLM"/>
    </source>
</evidence>
<protein>
    <recommendedName>
        <fullName evidence="5">Cyclase</fullName>
    </recommendedName>
</protein>
<dbReference type="Gene3D" id="3.50.30.50">
    <property type="entry name" value="Putative cyclase"/>
    <property type="match status" value="1"/>
</dbReference>
<name>A0A150NZA2_SORCE</name>
<evidence type="ECO:0000256" key="2">
    <source>
        <dbReference type="SAM" id="SignalP"/>
    </source>
</evidence>
<dbReference type="SUPFAM" id="SSF102198">
    <property type="entry name" value="Putative cyclase"/>
    <property type="match status" value="1"/>
</dbReference>
<feature type="region of interest" description="Disordered" evidence="1">
    <location>
        <begin position="39"/>
        <end position="59"/>
    </location>
</feature>
<dbReference type="InterPro" id="IPR037175">
    <property type="entry name" value="KFase_sf"/>
</dbReference>
<dbReference type="AlphaFoldDB" id="A0A150NZA2"/>
<evidence type="ECO:0000313" key="3">
    <source>
        <dbReference type="EMBL" id="KYF47505.1"/>
    </source>
</evidence>
<dbReference type="EMBL" id="JELY01003614">
    <property type="protein sequence ID" value="KYF47505.1"/>
    <property type="molecule type" value="Genomic_DNA"/>
</dbReference>
<sequence length="357" mass="37868">MKPGVMPLRGAFVATMAVSLIAGAALARGVPMLAGYDPAPGPSPWGPDDEAGASNTQTPDKVLEGKRLIKEGKVYRLGHVYEPGTATFPGNQGLSVEPGPISLIGQQVTNSEVMHGEFGQMGTQFDALGHFGYIPPGSSDPADALFYNQFTGAEVITEDGLAHLGVEHVKPLVTRGVLLDVKRHANGGETLAWGQEITLSMVMKTLRAQKMDARDIGAGDVVLIFTGWEENWELGTEGYYTQPGVGLAQPGIGLEVAMWLSSKGIACVGSDNFGIEVTPPKPPVAPGVVFPVHHHLLVKSGIFMHEAMVLSELAADLAAELEERPRGHKSPYEFFYVYSPLPLRGASGSPGIPLAIR</sequence>
<dbReference type="InterPro" id="IPR007325">
    <property type="entry name" value="KFase/CYL"/>
</dbReference>
<feature type="chain" id="PRO_5007565416" description="Cyclase" evidence="2">
    <location>
        <begin position="28"/>
        <end position="357"/>
    </location>
</feature>
<reference evidence="3 4" key="1">
    <citation type="submission" date="2014-02" db="EMBL/GenBank/DDBJ databases">
        <title>The small core and large imbalanced accessory genome model reveals a collaborative survival strategy of Sorangium cellulosum strains in nature.</title>
        <authorList>
            <person name="Han K."/>
            <person name="Peng R."/>
            <person name="Blom J."/>
            <person name="Li Y.-Z."/>
        </authorList>
    </citation>
    <scope>NUCLEOTIDE SEQUENCE [LARGE SCALE GENOMIC DNA]</scope>
    <source>
        <strain evidence="3 4">So0157-25</strain>
    </source>
</reference>
<gene>
    <name evidence="3" type="ORF">BE08_46120</name>
</gene>
<dbReference type="Pfam" id="PF04199">
    <property type="entry name" value="Cyclase"/>
    <property type="match status" value="1"/>
</dbReference>
<accession>A0A150NZA2</accession>
<proteinExistence type="predicted"/>
<dbReference type="GO" id="GO:0019441">
    <property type="term" value="P:L-tryptophan catabolic process to kynurenine"/>
    <property type="evidence" value="ECO:0007669"/>
    <property type="project" value="InterPro"/>
</dbReference>
<dbReference type="PANTHER" id="PTHR34861">
    <property type="match status" value="1"/>
</dbReference>
<dbReference type="Proteomes" id="UP000075420">
    <property type="component" value="Unassembled WGS sequence"/>
</dbReference>
<organism evidence="3 4">
    <name type="scientific">Sorangium cellulosum</name>
    <name type="common">Polyangium cellulosum</name>
    <dbReference type="NCBI Taxonomy" id="56"/>
    <lineage>
        <taxon>Bacteria</taxon>
        <taxon>Pseudomonadati</taxon>
        <taxon>Myxococcota</taxon>
        <taxon>Polyangia</taxon>
        <taxon>Polyangiales</taxon>
        <taxon>Polyangiaceae</taxon>
        <taxon>Sorangium</taxon>
    </lineage>
</organism>
<feature type="signal peptide" evidence="2">
    <location>
        <begin position="1"/>
        <end position="27"/>
    </location>
</feature>
<evidence type="ECO:0000313" key="4">
    <source>
        <dbReference type="Proteomes" id="UP000075420"/>
    </source>
</evidence>
<evidence type="ECO:0000256" key="1">
    <source>
        <dbReference type="SAM" id="MobiDB-lite"/>
    </source>
</evidence>
<keyword evidence="2" id="KW-0732">Signal</keyword>
<comment type="caution">
    <text evidence="3">The sequence shown here is derived from an EMBL/GenBank/DDBJ whole genome shotgun (WGS) entry which is preliminary data.</text>
</comment>
<dbReference type="PANTHER" id="PTHR34861:SF10">
    <property type="entry name" value="CYCLASE"/>
    <property type="match status" value="1"/>
</dbReference>